<dbReference type="GO" id="GO:0006508">
    <property type="term" value="P:proteolysis"/>
    <property type="evidence" value="ECO:0007669"/>
    <property type="project" value="InterPro"/>
</dbReference>
<dbReference type="OrthoDB" id="3223806at2759"/>
<keyword evidence="5" id="KW-1185">Reference proteome</keyword>
<name>A0A0B7G4D6_THACB</name>
<dbReference type="Proteomes" id="UP000059188">
    <property type="component" value="Unassembled WGS sequence"/>
</dbReference>
<feature type="compositionally biased region" description="Basic and acidic residues" evidence="2">
    <location>
        <begin position="214"/>
        <end position="227"/>
    </location>
</feature>
<dbReference type="Pfam" id="PF00656">
    <property type="entry name" value="Peptidase_C14"/>
    <property type="match status" value="1"/>
</dbReference>
<gene>
    <name evidence="4" type="ORF">RSOLAG1IB_10957</name>
</gene>
<comment type="similarity">
    <text evidence="1">Belongs to the peptidase C14B family.</text>
</comment>
<feature type="region of interest" description="Disordered" evidence="2">
    <location>
        <begin position="206"/>
        <end position="227"/>
    </location>
</feature>
<dbReference type="PANTHER" id="PTHR48104">
    <property type="entry name" value="METACASPASE-4"/>
    <property type="match status" value="1"/>
</dbReference>
<protein>
    <recommendedName>
        <fullName evidence="3">Peptidase C14 caspase domain-containing protein</fullName>
    </recommendedName>
</protein>
<dbReference type="InterPro" id="IPR050452">
    <property type="entry name" value="Metacaspase"/>
</dbReference>
<evidence type="ECO:0000313" key="4">
    <source>
        <dbReference type="EMBL" id="CEL63974.1"/>
    </source>
</evidence>
<evidence type="ECO:0000313" key="5">
    <source>
        <dbReference type="Proteomes" id="UP000059188"/>
    </source>
</evidence>
<organism evidence="4 5">
    <name type="scientific">Thanatephorus cucumeris (strain AG1-IB / isolate 7/3/14)</name>
    <name type="common">Lettuce bottom rot fungus</name>
    <name type="synonym">Rhizoctonia solani</name>
    <dbReference type="NCBI Taxonomy" id="1108050"/>
    <lineage>
        <taxon>Eukaryota</taxon>
        <taxon>Fungi</taxon>
        <taxon>Dikarya</taxon>
        <taxon>Basidiomycota</taxon>
        <taxon>Agaricomycotina</taxon>
        <taxon>Agaricomycetes</taxon>
        <taxon>Cantharellales</taxon>
        <taxon>Ceratobasidiaceae</taxon>
        <taxon>Rhizoctonia</taxon>
        <taxon>Rhizoctonia solani AG-1</taxon>
    </lineage>
</organism>
<proteinExistence type="inferred from homology"/>
<dbReference type="EMBL" id="LN679191">
    <property type="protein sequence ID" value="CEL63974.1"/>
    <property type="molecule type" value="Genomic_DNA"/>
</dbReference>
<dbReference type="Gene3D" id="3.40.50.12660">
    <property type="match status" value="1"/>
</dbReference>
<feature type="region of interest" description="Disordered" evidence="2">
    <location>
        <begin position="1"/>
        <end position="36"/>
    </location>
</feature>
<dbReference type="AlphaFoldDB" id="A0A0B7G4D6"/>
<sequence length="363" mass="40669">MLSFKPSDMHSKDRGGSNQAVAQGRPSTPEINTANAAKADLQKQCDIIEGYMQAGGQLPMPQGRGIPTQQQVQAPSEGPTRRALIVTIIPFFAKLITRCLSMPSSVQIAPQYAVHITEKQILSLNSTLYDVVRIYQMLISYGYKASDIRILAEGLGMEVLPSRKNILDNLDWLVRDAREQDYRFLHFSGHGTYFDATPQDGKLAASIEAPNKPVRPDDPERDPKGRSIEYTKIDELRIYDSKFEMKYYKEAEDTYADTRGPVGSTTTPVTDRNFMNVVGSTFQLIATFTSAPRMVLKDSLPEEEQNKDNIKADVIFWSACHQRQPAKNGFNYGLFTDHFTPIFSRAVRPEKVMESGRTGTDKG</sequence>
<dbReference type="InterPro" id="IPR011600">
    <property type="entry name" value="Pept_C14_caspase"/>
</dbReference>
<dbReference type="PANTHER" id="PTHR48104:SF30">
    <property type="entry name" value="METACASPASE-1"/>
    <property type="match status" value="1"/>
</dbReference>
<dbReference type="GO" id="GO:0005737">
    <property type="term" value="C:cytoplasm"/>
    <property type="evidence" value="ECO:0007669"/>
    <property type="project" value="TreeGrafter"/>
</dbReference>
<accession>A0A0B7G4D6</accession>
<feature type="domain" description="Peptidase C14 caspase" evidence="3">
    <location>
        <begin position="123"/>
        <end position="345"/>
    </location>
</feature>
<reference evidence="4 5" key="1">
    <citation type="submission" date="2014-11" db="EMBL/GenBank/DDBJ databases">
        <authorList>
            <person name="Wibberg Daniel"/>
        </authorList>
    </citation>
    <scope>NUCLEOTIDE SEQUENCE [LARGE SCALE GENOMIC DNA]</scope>
    <source>
        <strain evidence="4">Rhizoctonia solani AG1-IB 7/3/14</strain>
    </source>
</reference>
<evidence type="ECO:0000256" key="1">
    <source>
        <dbReference type="ARBA" id="ARBA00009005"/>
    </source>
</evidence>
<dbReference type="GO" id="GO:0004197">
    <property type="term" value="F:cysteine-type endopeptidase activity"/>
    <property type="evidence" value="ECO:0007669"/>
    <property type="project" value="InterPro"/>
</dbReference>
<evidence type="ECO:0000259" key="3">
    <source>
        <dbReference type="Pfam" id="PF00656"/>
    </source>
</evidence>
<feature type="compositionally biased region" description="Polar residues" evidence="2">
    <location>
        <begin position="16"/>
        <end position="35"/>
    </location>
</feature>
<evidence type="ECO:0000256" key="2">
    <source>
        <dbReference type="SAM" id="MobiDB-lite"/>
    </source>
</evidence>